<proteinExistence type="predicted"/>
<comment type="caution">
    <text evidence="2">The sequence shown here is derived from an EMBL/GenBank/DDBJ whole genome shotgun (WGS) entry which is preliminary data.</text>
</comment>
<protein>
    <submittedName>
        <fullName evidence="2">Uncharacterized protein</fullName>
    </submittedName>
</protein>
<keyword evidence="1" id="KW-0812">Transmembrane</keyword>
<keyword evidence="1" id="KW-1133">Transmembrane helix</keyword>
<keyword evidence="1" id="KW-0472">Membrane</keyword>
<dbReference type="AlphaFoldDB" id="A0A316WMI7"/>
<accession>A0A316WMI7</accession>
<gene>
    <name evidence="2" type="ORF">C1634_016825</name>
</gene>
<name>A0A316WMI7_9FLAO</name>
<reference evidence="2 3" key="1">
    <citation type="submission" date="2018-04" db="EMBL/GenBank/DDBJ databases">
        <title>Chryseobacterium oncorhynchi 701B-08T from rainbow trout, and Chryseobacterium viscerum 687B-08T from diseased fish.</title>
        <authorList>
            <person name="Jeong J.-J."/>
            <person name="Lee Y.J."/>
            <person name="Pathiraja D."/>
            <person name="Park B."/>
            <person name="Choi I.-G."/>
            <person name="Kim K.D."/>
        </authorList>
    </citation>
    <scope>NUCLEOTIDE SEQUENCE [LARGE SCALE GENOMIC DNA]</scope>
    <source>
        <strain evidence="2 3">687B-08</strain>
    </source>
</reference>
<sequence>MTSMKKQFQNWTLFFIAGIIAIIVGLITSIVLITGNSAADGLFGMYLLFGLVPVLLVIIIDRILVWKFGNKNVNKVQFSILLLIVFLWIVRFVLNLFI</sequence>
<feature type="transmembrane region" description="Helical" evidence="1">
    <location>
        <begin position="45"/>
        <end position="66"/>
    </location>
</feature>
<dbReference type="EMBL" id="PPEG02000007">
    <property type="protein sequence ID" value="PWN59690.1"/>
    <property type="molecule type" value="Genomic_DNA"/>
</dbReference>
<feature type="transmembrane region" description="Helical" evidence="1">
    <location>
        <begin position="12"/>
        <end position="33"/>
    </location>
</feature>
<evidence type="ECO:0000256" key="1">
    <source>
        <dbReference type="SAM" id="Phobius"/>
    </source>
</evidence>
<organism evidence="2 3">
    <name type="scientific">Chryseobacterium viscerum</name>
    <dbReference type="NCBI Taxonomy" id="1037377"/>
    <lineage>
        <taxon>Bacteria</taxon>
        <taxon>Pseudomonadati</taxon>
        <taxon>Bacteroidota</taxon>
        <taxon>Flavobacteriia</taxon>
        <taxon>Flavobacteriales</taxon>
        <taxon>Weeksellaceae</taxon>
        <taxon>Chryseobacterium group</taxon>
        <taxon>Chryseobacterium</taxon>
    </lineage>
</organism>
<dbReference type="Proteomes" id="UP000236413">
    <property type="component" value="Unassembled WGS sequence"/>
</dbReference>
<evidence type="ECO:0000313" key="2">
    <source>
        <dbReference type="EMBL" id="PWN59690.1"/>
    </source>
</evidence>
<evidence type="ECO:0000313" key="3">
    <source>
        <dbReference type="Proteomes" id="UP000236413"/>
    </source>
</evidence>
<feature type="transmembrane region" description="Helical" evidence="1">
    <location>
        <begin position="78"/>
        <end position="97"/>
    </location>
</feature>